<dbReference type="AlphaFoldDB" id="A7MRC8"/>
<organism evidence="1 2">
    <name type="scientific">Cronobacter sakazakii (strain ATCC BAA-894)</name>
    <name type="common">Enterobacter sakazakii</name>
    <dbReference type="NCBI Taxonomy" id="290339"/>
    <lineage>
        <taxon>Bacteria</taxon>
        <taxon>Pseudomonadati</taxon>
        <taxon>Pseudomonadota</taxon>
        <taxon>Gammaproteobacteria</taxon>
        <taxon>Enterobacterales</taxon>
        <taxon>Enterobacteriaceae</taxon>
        <taxon>Cronobacter</taxon>
    </lineage>
</organism>
<geneLocation type="plasmid" evidence="1 2">
    <name>pESA2</name>
</geneLocation>
<proteinExistence type="predicted"/>
<evidence type="ECO:0000313" key="2">
    <source>
        <dbReference type="Proteomes" id="UP000000260"/>
    </source>
</evidence>
<dbReference type="Proteomes" id="UP000000260">
    <property type="component" value="Plasmid pESA2"/>
</dbReference>
<accession>A7MRC8</accession>
<keyword evidence="1" id="KW-0614">Plasmid</keyword>
<evidence type="ECO:0000313" key="1">
    <source>
        <dbReference type="EMBL" id="ABU79587.1"/>
    </source>
</evidence>
<name>A7MRC8_CROS8</name>
<dbReference type="HOGENOM" id="CLU_170450_0_0_6"/>
<protein>
    <submittedName>
        <fullName evidence="1">Uncharacterized protein</fullName>
    </submittedName>
</protein>
<gene>
    <name evidence="1" type="ordered locus">ESA_pESA2p06554</name>
</gene>
<dbReference type="EMBL" id="CP000784">
    <property type="protein sequence ID" value="ABU79587.1"/>
    <property type="molecule type" value="Genomic_DNA"/>
</dbReference>
<sequence>MVARSARRCAAFDVGGFGRASSPDITPMYHAVRAFSPTGMIHAVARPARVSGGRRPLVGFYPKARRTGMSVSDAHDLFGFYGVESWSHCMESRRDSML</sequence>
<keyword evidence="2" id="KW-1185">Reference proteome</keyword>
<dbReference type="KEGG" id="esa:ESA_pESA2p06554"/>
<reference evidence="2" key="1">
    <citation type="journal article" date="2010" name="PLoS ONE">
        <title>Genome sequence of Cronobacter sakazakii BAA-894 and comparative genomic hybridization analysis with other Cronobacter species.</title>
        <authorList>
            <person name="Kucerova E."/>
            <person name="Clifton S.W."/>
            <person name="Xia X.Q."/>
            <person name="Long F."/>
            <person name="Porwollik S."/>
            <person name="Fulton L."/>
            <person name="Fronick C."/>
            <person name="Minx P."/>
            <person name="Kyung K."/>
            <person name="Warren W."/>
            <person name="Fulton R."/>
            <person name="Feng D."/>
            <person name="Wollam A."/>
            <person name="Shah N."/>
            <person name="Bhonagiri V."/>
            <person name="Nash W.E."/>
            <person name="Hallsworth-Pepin K."/>
            <person name="Wilson R.K."/>
            <person name="McClelland M."/>
            <person name="Forsythe S.J."/>
        </authorList>
    </citation>
    <scope>NUCLEOTIDE SEQUENCE [LARGE SCALE GENOMIC DNA]</scope>
    <source>
        <strain evidence="2">ATCC BAA-894</strain>
    </source>
</reference>